<feature type="domain" description="ABC transporter" evidence="10">
    <location>
        <begin position="331"/>
        <end position="565"/>
    </location>
</feature>
<evidence type="ECO:0000256" key="8">
    <source>
        <dbReference type="ARBA" id="ARBA00023136"/>
    </source>
</evidence>
<evidence type="ECO:0000256" key="7">
    <source>
        <dbReference type="ARBA" id="ARBA00022989"/>
    </source>
</evidence>
<gene>
    <name evidence="12" type="ORF">HMPREF3200_01583</name>
</gene>
<dbReference type="GO" id="GO:0005886">
    <property type="term" value="C:plasma membrane"/>
    <property type="evidence" value="ECO:0007669"/>
    <property type="project" value="UniProtKB-SubCell"/>
</dbReference>
<reference evidence="13" key="1">
    <citation type="submission" date="2016-01" db="EMBL/GenBank/DDBJ databases">
        <authorList>
            <person name="Mitreva M."/>
            <person name="Pepin K.H."/>
            <person name="Mihindukulasuriya K.A."/>
            <person name="Fulton R."/>
            <person name="Fronick C."/>
            <person name="O'Laughlin M."/>
            <person name="Miner T."/>
            <person name="Herter B."/>
            <person name="Rosa B.A."/>
            <person name="Cordes M."/>
            <person name="Tomlinson C."/>
            <person name="Wollam A."/>
            <person name="Palsikar V.B."/>
            <person name="Mardis E.R."/>
            <person name="Wilson R.K."/>
        </authorList>
    </citation>
    <scope>NUCLEOTIDE SEQUENCE [LARGE SCALE GENOMIC DNA]</scope>
    <source>
        <strain evidence="13">MJR8151</strain>
    </source>
</reference>
<evidence type="ECO:0000256" key="3">
    <source>
        <dbReference type="ARBA" id="ARBA00022475"/>
    </source>
</evidence>
<keyword evidence="2" id="KW-0813">Transport</keyword>
<dbReference type="GO" id="GO:0015421">
    <property type="term" value="F:ABC-type oligopeptide transporter activity"/>
    <property type="evidence" value="ECO:0007669"/>
    <property type="project" value="TreeGrafter"/>
</dbReference>
<feature type="transmembrane region" description="Helical" evidence="9">
    <location>
        <begin position="15"/>
        <end position="35"/>
    </location>
</feature>
<dbReference type="PROSITE" id="PS50929">
    <property type="entry name" value="ABC_TM1F"/>
    <property type="match status" value="1"/>
</dbReference>
<evidence type="ECO:0000259" key="11">
    <source>
        <dbReference type="PROSITE" id="PS50929"/>
    </source>
</evidence>
<dbReference type="PANTHER" id="PTHR43394:SF1">
    <property type="entry name" value="ATP-BINDING CASSETTE SUB-FAMILY B MEMBER 10, MITOCHONDRIAL"/>
    <property type="match status" value="1"/>
</dbReference>
<organism evidence="12 13">
    <name type="scientific">Anaerococcus tetradius</name>
    <dbReference type="NCBI Taxonomy" id="33036"/>
    <lineage>
        <taxon>Bacteria</taxon>
        <taxon>Bacillati</taxon>
        <taxon>Bacillota</taxon>
        <taxon>Tissierellia</taxon>
        <taxon>Tissierellales</taxon>
        <taxon>Peptoniphilaceae</taxon>
        <taxon>Anaerococcus</taxon>
    </lineage>
</organism>
<keyword evidence="8 9" id="KW-0472">Membrane</keyword>
<keyword evidence="4 9" id="KW-0812">Transmembrane</keyword>
<comment type="subcellular location">
    <subcellularLocation>
        <location evidence="1">Cell membrane</location>
        <topology evidence="1">Multi-pass membrane protein</topology>
    </subcellularLocation>
</comment>
<dbReference type="Proteomes" id="UP000070383">
    <property type="component" value="Unassembled WGS sequence"/>
</dbReference>
<evidence type="ECO:0000256" key="9">
    <source>
        <dbReference type="SAM" id="Phobius"/>
    </source>
</evidence>
<dbReference type="InterPro" id="IPR003439">
    <property type="entry name" value="ABC_transporter-like_ATP-bd"/>
</dbReference>
<keyword evidence="3" id="KW-1003">Cell membrane</keyword>
<evidence type="ECO:0000256" key="1">
    <source>
        <dbReference type="ARBA" id="ARBA00004651"/>
    </source>
</evidence>
<dbReference type="SMART" id="SM00382">
    <property type="entry name" value="AAA"/>
    <property type="match status" value="1"/>
</dbReference>
<accession>A0A133KBT0</accession>
<evidence type="ECO:0000256" key="2">
    <source>
        <dbReference type="ARBA" id="ARBA00022448"/>
    </source>
</evidence>
<dbReference type="AlphaFoldDB" id="A0A133KBT0"/>
<dbReference type="STRING" id="33036.HMPREF3200_01583"/>
<dbReference type="InterPro" id="IPR003593">
    <property type="entry name" value="AAA+_ATPase"/>
</dbReference>
<comment type="caution">
    <text evidence="12">The sequence shown here is derived from an EMBL/GenBank/DDBJ whole genome shotgun (WGS) entry which is preliminary data.</text>
</comment>
<dbReference type="SUPFAM" id="SSF52540">
    <property type="entry name" value="P-loop containing nucleoside triphosphate hydrolases"/>
    <property type="match status" value="1"/>
</dbReference>
<dbReference type="Pfam" id="PF00664">
    <property type="entry name" value="ABC_membrane"/>
    <property type="match status" value="1"/>
</dbReference>
<dbReference type="GO" id="GO:0005524">
    <property type="term" value="F:ATP binding"/>
    <property type="evidence" value="ECO:0007669"/>
    <property type="project" value="UniProtKB-KW"/>
</dbReference>
<dbReference type="PATRIC" id="fig|33036.3.peg.1567"/>
<keyword evidence="13" id="KW-1185">Reference proteome</keyword>
<dbReference type="RefSeq" id="WP_060929760.1">
    <property type="nucleotide sequence ID" value="NZ_KQ955288.1"/>
</dbReference>
<dbReference type="SUPFAM" id="SSF90123">
    <property type="entry name" value="ABC transporter transmembrane region"/>
    <property type="match status" value="1"/>
</dbReference>
<dbReference type="PANTHER" id="PTHR43394">
    <property type="entry name" value="ATP-DEPENDENT PERMEASE MDL1, MITOCHONDRIAL"/>
    <property type="match status" value="1"/>
</dbReference>
<evidence type="ECO:0000256" key="6">
    <source>
        <dbReference type="ARBA" id="ARBA00022840"/>
    </source>
</evidence>
<feature type="transmembrane region" description="Helical" evidence="9">
    <location>
        <begin position="271"/>
        <end position="292"/>
    </location>
</feature>
<keyword evidence="7 9" id="KW-1133">Transmembrane helix</keyword>
<feature type="transmembrane region" description="Helical" evidence="9">
    <location>
        <begin position="247"/>
        <end position="265"/>
    </location>
</feature>
<sequence>MNLVKEYVNKRKGSYFISVLLAIVGVVAGLFSYIYMAKIIVNLINGAKDMSLYTPLCISILITFVIKEVAAGISTSISHTATFNSLGEIRNDISKKLFKMPLGDVLSRSSGELKNIIVEQVDSMETSLAHLVPEFTANLVGPILLFIYMFTLDWRLTLLSLIPFVVGMATMMSVMNAHYKEMFGKSVAIGQHMNNSIVEYINGIEVIKTFNQSESSYKKYADAVYDNASFYYNWMGESMNRVAIGRLLSPMGIITIIPFGILFYIKGSIDLGNLITLIVLSFATVSSILKIMNYMDDMSRISTITSEIGKILDSKELENIDKGEKIESYNIELQDVDFSYDGKNKVIDNLSMEIKESSVSALVGPSGSGKSTIAKLIAGFWNVDSGSIKIGGVETKDVSLENLSSLISFVSQDNFLFDMTIKENIRLGNKNASDEEIIDVCKKSACHDFILNLSNGYDTRVGEGGGHLSGGERQRISIARAMLKNAPIVILDEATSYIDPENEALIQNALANLVKGKTLIIIAHRLKTIVDADRIFVIKDGKLDSYGNHKELLKSSELYKEMVAANVRGDENA</sequence>
<dbReference type="Gene3D" id="1.20.1560.10">
    <property type="entry name" value="ABC transporter type 1, transmembrane domain"/>
    <property type="match status" value="1"/>
</dbReference>
<dbReference type="EMBL" id="LRPM01000061">
    <property type="protein sequence ID" value="KWZ76990.1"/>
    <property type="molecule type" value="Genomic_DNA"/>
</dbReference>
<dbReference type="PROSITE" id="PS50893">
    <property type="entry name" value="ABC_TRANSPORTER_2"/>
    <property type="match status" value="1"/>
</dbReference>
<dbReference type="Gene3D" id="3.40.50.300">
    <property type="entry name" value="P-loop containing nucleotide triphosphate hydrolases"/>
    <property type="match status" value="1"/>
</dbReference>
<evidence type="ECO:0000313" key="12">
    <source>
        <dbReference type="EMBL" id="KWZ76990.1"/>
    </source>
</evidence>
<dbReference type="OrthoDB" id="9762778at2"/>
<dbReference type="Pfam" id="PF00005">
    <property type="entry name" value="ABC_tran"/>
    <property type="match status" value="1"/>
</dbReference>
<evidence type="ECO:0000256" key="4">
    <source>
        <dbReference type="ARBA" id="ARBA00022692"/>
    </source>
</evidence>
<protein>
    <submittedName>
        <fullName evidence="12">ABC transporter, ATP-binding protein</fullName>
    </submittedName>
</protein>
<dbReference type="InterPro" id="IPR039421">
    <property type="entry name" value="Type_1_exporter"/>
</dbReference>
<feature type="transmembrane region" description="Helical" evidence="9">
    <location>
        <begin position="156"/>
        <end position="175"/>
    </location>
</feature>
<dbReference type="InterPro" id="IPR036640">
    <property type="entry name" value="ABC1_TM_sf"/>
</dbReference>
<dbReference type="FunFam" id="3.40.50.300:FF:000221">
    <property type="entry name" value="Multidrug ABC transporter ATP-binding protein"/>
    <property type="match status" value="1"/>
</dbReference>
<proteinExistence type="predicted"/>
<evidence type="ECO:0000313" key="13">
    <source>
        <dbReference type="Proteomes" id="UP000070383"/>
    </source>
</evidence>
<feature type="domain" description="ABC transmembrane type-1" evidence="11">
    <location>
        <begin position="16"/>
        <end position="300"/>
    </location>
</feature>
<dbReference type="InterPro" id="IPR017871">
    <property type="entry name" value="ABC_transporter-like_CS"/>
</dbReference>
<evidence type="ECO:0000259" key="10">
    <source>
        <dbReference type="PROSITE" id="PS50893"/>
    </source>
</evidence>
<name>A0A133KBT0_9FIRM</name>
<evidence type="ECO:0000256" key="5">
    <source>
        <dbReference type="ARBA" id="ARBA00022741"/>
    </source>
</evidence>
<keyword evidence="5" id="KW-0547">Nucleotide-binding</keyword>
<dbReference type="GO" id="GO:0016887">
    <property type="term" value="F:ATP hydrolysis activity"/>
    <property type="evidence" value="ECO:0007669"/>
    <property type="project" value="InterPro"/>
</dbReference>
<dbReference type="InterPro" id="IPR011527">
    <property type="entry name" value="ABC1_TM_dom"/>
</dbReference>
<dbReference type="PROSITE" id="PS00211">
    <property type="entry name" value="ABC_TRANSPORTER_1"/>
    <property type="match status" value="1"/>
</dbReference>
<keyword evidence="6 12" id="KW-0067">ATP-binding</keyword>
<dbReference type="InterPro" id="IPR027417">
    <property type="entry name" value="P-loop_NTPase"/>
</dbReference>